<organism evidence="2 3">
    <name type="scientific">Lacrimispora xylanolytica</name>
    <dbReference type="NCBI Taxonomy" id="29375"/>
    <lineage>
        <taxon>Bacteria</taxon>
        <taxon>Bacillati</taxon>
        <taxon>Bacillota</taxon>
        <taxon>Clostridia</taxon>
        <taxon>Lachnospirales</taxon>
        <taxon>Lachnospiraceae</taxon>
        <taxon>Lacrimispora</taxon>
    </lineage>
</organism>
<dbReference type="Pfam" id="PF00535">
    <property type="entry name" value="Glycos_transf_2"/>
    <property type="match status" value="1"/>
</dbReference>
<dbReference type="Gene3D" id="3.90.550.10">
    <property type="entry name" value="Spore Coat Polysaccharide Biosynthesis Protein SpsA, Chain A"/>
    <property type="match status" value="1"/>
</dbReference>
<dbReference type="CDD" id="cd00761">
    <property type="entry name" value="Glyco_tranf_GTA_type"/>
    <property type="match status" value="1"/>
</dbReference>
<reference evidence="2" key="1">
    <citation type="submission" date="2022-11" db="EMBL/GenBank/DDBJ databases">
        <title>Lacrimispora xylanolytica sy1, complete genome.</title>
        <authorList>
            <person name="Choi S."/>
        </authorList>
    </citation>
    <scope>NUCLEOTIDE SEQUENCE</scope>
    <source>
        <strain evidence="2">Sy1</strain>
    </source>
</reference>
<evidence type="ECO:0000313" key="3">
    <source>
        <dbReference type="Proteomes" id="UP001163115"/>
    </source>
</evidence>
<name>A0ABY7ADA5_9FIRM</name>
<feature type="domain" description="Glycosyltransferase 2-like" evidence="1">
    <location>
        <begin position="5"/>
        <end position="114"/>
    </location>
</feature>
<dbReference type="PANTHER" id="PTHR22916">
    <property type="entry name" value="GLYCOSYLTRANSFERASE"/>
    <property type="match status" value="1"/>
</dbReference>
<keyword evidence="3" id="KW-1185">Reference proteome</keyword>
<gene>
    <name evidence="2" type="ORF">OW255_18445</name>
</gene>
<dbReference type="EMBL" id="CP113524">
    <property type="protein sequence ID" value="WAJ23517.1"/>
    <property type="molecule type" value="Genomic_DNA"/>
</dbReference>
<proteinExistence type="predicted"/>
<accession>A0ABY7ADA5</accession>
<dbReference type="RefSeq" id="WP_268114917.1">
    <property type="nucleotide sequence ID" value="NZ_CP113524.1"/>
</dbReference>
<evidence type="ECO:0000259" key="1">
    <source>
        <dbReference type="Pfam" id="PF00535"/>
    </source>
</evidence>
<sequence length="260" mass="30339">MTPHSFAICAYKDSPYLEACIRSLKAQTVKSDILLCTSTPSPFLKELCERYGIPMFIRHGESSIRDDWNFAYHKADSRYVTIAHQDDCYHKDYVKTLAAYAEKYPDMTLFTSGYAVVKDNKLATFEAVEFIKRILRLPLRLKVFSHLPAVKRSALIFGNSICCPVCAYHKERLGEPLFTSPYRFALDWDTLYKLSGMPGRFVCVERPLMFYRVHQEATTKACIADNSRTREEAEMFRKIWPEPVVKLLMHFYRKAYKEYE</sequence>
<evidence type="ECO:0000313" key="2">
    <source>
        <dbReference type="EMBL" id="WAJ23517.1"/>
    </source>
</evidence>
<dbReference type="InterPro" id="IPR001173">
    <property type="entry name" value="Glyco_trans_2-like"/>
</dbReference>
<dbReference type="InterPro" id="IPR029044">
    <property type="entry name" value="Nucleotide-diphossugar_trans"/>
</dbReference>
<protein>
    <submittedName>
        <fullName evidence="2">Glycosyltransferase family 2 protein</fullName>
    </submittedName>
</protein>
<dbReference type="SUPFAM" id="SSF53448">
    <property type="entry name" value="Nucleotide-diphospho-sugar transferases"/>
    <property type="match status" value="1"/>
</dbReference>
<dbReference type="PANTHER" id="PTHR22916:SF3">
    <property type="entry name" value="UDP-GLCNAC:BETAGAL BETA-1,3-N-ACETYLGLUCOSAMINYLTRANSFERASE-LIKE PROTEIN 1"/>
    <property type="match status" value="1"/>
</dbReference>
<dbReference type="Proteomes" id="UP001163115">
    <property type="component" value="Chromosome"/>
</dbReference>